<evidence type="ECO:0000256" key="1">
    <source>
        <dbReference type="ARBA" id="ARBA00008724"/>
    </source>
</evidence>
<keyword evidence="4 6" id="KW-0238">DNA-binding</keyword>
<reference evidence="9 10" key="1">
    <citation type="journal article" date="2018" name="bioRxiv">
        <title>Evidence of independent acquisition and adaption of ultra-small bacteria to human hosts across the highly diverse yet reduced genomes of the phylum Saccharibacteria.</title>
        <authorList>
            <person name="McLean J.S."/>
            <person name="Bor B."/>
            <person name="To T.T."/>
            <person name="Liu Q."/>
            <person name="Kearns K.A."/>
            <person name="Solden L.M."/>
            <person name="Wrighton K.C."/>
            <person name="He X."/>
            <person name="Shi W."/>
        </authorList>
    </citation>
    <scope>NUCLEOTIDE SEQUENCE [LARGE SCALE GENOMIC DNA]</scope>
    <source>
        <strain evidence="9 10">TM7_KMM_G3_1_HOT_351</strain>
    </source>
</reference>
<organism evidence="9 10">
    <name type="scientific">Candidatus Nanosyncoccus nanoralicus</name>
    <dbReference type="NCBI Taxonomy" id="2171996"/>
    <lineage>
        <taxon>Bacteria</taxon>
        <taxon>Candidatus Saccharimonadota</taxon>
        <taxon>Candidatus Nanosyncoccalia</taxon>
        <taxon>Candidatus Nanosyncoccales</taxon>
        <taxon>Candidatus Nanosyncoccaceae</taxon>
        <taxon>Candidatus Nanosyncoccus</taxon>
    </lineage>
</organism>
<accession>A0ABY0FKW7</accession>
<evidence type="ECO:0000313" key="9">
    <source>
        <dbReference type="EMBL" id="RYC74035.1"/>
    </source>
</evidence>
<dbReference type="NCBIfam" id="NF001030">
    <property type="entry name" value="PRK00110.1"/>
    <property type="match status" value="1"/>
</dbReference>
<feature type="domain" description="TACO1/YebC-like second and third" evidence="7">
    <location>
        <begin position="82"/>
        <end position="232"/>
    </location>
</feature>
<dbReference type="RefSeq" id="WP_129603949.1">
    <property type="nucleotide sequence ID" value="NZ_PRLL01000001.1"/>
</dbReference>
<evidence type="ECO:0000313" key="10">
    <source>
        <dbReference type="Proteomes" id="UP001191004"/>
    </source>
</evidence>
<dbReference type="PANTHER" id="PTHR12532:SF6">
    <property type="entry name" value="TRANSCRIPTIONAL REGULATORY PROTEIN YEBC-RELATED"/>
    <property type="match status" value="1"/>
</dbReference>
<dbReference type="InterPro" id="IPR017856">
    <property type="entry name" value="Integrase-like_N"/>
</dbReference>
<dbReference type="InterPro" id="IPR002876">
    <property type="entry name" value="Transcrip_reg_TACO1-like"/>
</dbReference>
<evidence type="ECO:0000256" key="6">
    <source>
        <dbReference type="HAMAP-Rule" id="MF_00693"/>
    </source>
</evidence>
<dbReference type="SUPFAM" id="SSF75625">
    <property type="entry name" value="YebC-like"/>
    <property type="match status" value="1"/>
</dbReference>
<sequence length="233" mass="24900">MSGHSKWATTKRQKAIVDAKRGAAFTKIANQIAIAARSGGDPTMNPTLAMVLEKARKANMPKANIERAIARATDKSAAAMIEETYEAYGPAGIGIIIEVATDNKNRTMPEVRNALSKNGGRMADPGSVMFQFARKGVIEIAEKGEDALMTALDCGAEDANEGEEGIEVITEATDLMKVRQALIDAGLSVDNAELRYIANTSVPVSEDDAEKVDKLLNAIDDLDDVTNVFTNAE</sequence>
<dbReference type="PANTHER" id="PTHR12532">
    <property type="entry name" value="TRANSLATIONAL ACTIVATOR OF CYTOCHROME C OXIDASE 1"/>
    <property type="match status" value="1"/>
</dbReference>
<comment type="caution">
    <text evidence="9">The sequence shown here is derived from an EMBL/GenBank/DDBJ whole genome shotgun (WGS) entry which is preliminary data.</text>
</comment>
<dbReference type="Pfam" id="PF01709">
    <property type="entry name" value="Transcrip_reg"/>
    <property type="match status" value="1"/>
</dbReference>
<dbReference type="InterPro" id="IPR026564">
    <property type="entry name" value="Transcrip_reg_TACO1-like_dom3"/>
</dbReference>
<keyword evidence="10" id="KW-1185">Reference proteome</keyword>
<dbReference type="InterPro" id="IPR048300">
    <property type="entry name" value="TACO1_YebC-like_2nd/3rd_dom"/>
</dbReference>
<feature type="domain" description="TACO1/YebC-like N-terminal" evidence="8">
    <location>
        <begin position="5"/>
        <end position="74"/>
    </location>
</feature>
<dbReference type="Pfam" id="PF20772">
    <property type="entry name" value="TACO1_YebC_N"/>
    <property type="match status" value="1"/>
</dbReference>
<keyword evidence="5 6" id="KW-0804">Transcription</keyword>
<evidence type="ECO:0000259" key="8">
    <source>
        <dbReference type="Pfam" id="PF20772"/>
    </source>
</evidence>
<name>A0ABY0FKW7_9BACT</name>
<dbReference type="Gene3D" id="1.10.10.200">
    <property type="match status" value="1"/>
</dbReference>
<gene>
    <name evidence="9" type="ORF">G3KMM_00083</name>
</gene>
<evidence type="ECO:0000259" key="7">
    <source>
        <dbReference type="Pfam" id="PF01709"/>
    </source>
</evidence>
<dbReference type="HAMAP" id="MF_00693">
    <property type="entry name" value="Transcrip_reg_TACO1"/>
    <property type="match status" value="1"/>
</dbReference>
<dbReference type="InterPro" id="IPR049083">
    <property type="entry name" value="TACO1_YebC_N"/>
</dbReference>
<evidence type="ECO:0000256" key="4">
    <source>
        <dbReference type="ARBA" id="ARBA00023125"/>
    </source>
</evidence>
<dbReference type="EMBL" id="PRLL01000001">
    <property type="protein sequence ID" value="RYC74035.1"/>
    <property type="molecule type" value="Genomic_DNA"/>
</dbReference>
<evidence type="ECO:0000256" key="2">
    <source>
        <dbReference type="ARBA" id="ARBA00022490"/>
    </source>
</evidence>
<proteinExistence type="inferred from homology"/>
<dbReference type="Proteomes" id="UP001191004">
    <property type="component" value="Unassembled WGS sequence"/>
</dbReference>
<keyword evidence="2 6" id="KW-0963">Cytoplasm</keyword>
<evidence type="ECO:0000256" key="3">
    <source>
        <dbReference type="ARBA" id="ARBA00023015"/>
    </source>
</evidence>
<dbReference type="NCBIfam" id="TIGR01033">
    <property type="entry name" value="YebC/PmpR family DNA-binding transcriptional regulator"/>
    <property type="match status" value="1"/>
</dbReference>
<dbReference type="NCBIfam" id="NF009044">
    <property type="entry name" value="PRK12378.1"/>
    <property type="match status" value="1"/>
</dbReference>
<protein>
    <recommendedName>
        <fullName evidence="6">Probable transcriptional regulatory protein G3KMM_00083</fullName>
    </recommendedName>
</protein>
<dbReference type="InterPro" id="IPR029072">
    <property type="entry name" value="YebC-like"/>
</dbReference>
<comment type="similarity">
    <text evidence="1 6">Belongs to the TACO1 family.</text>
</comment>
<comment type="subcellular location">
    <subcellularLocation>
        <location evidence="6">Cytoplasm</location>
    </subcellularLocation>
</comment>
<reference evidence="9 10" key="2">
    <citation type="journal article" date="2020" name="Cell Rep.">
        <title>Acquisition and Adaptation of Ultra-small Parasitic Reduced Genome Bacteria to Mammalian Hosts.</title>
        <authorList>
            <person name="McLean J.S."/>
            <person name="Bor B."/>
            <person name="Kerns K.A."/>
            <person name="Liu Q."/>
            <person name="To T.T."/>
            <person name="Solden L."/>
            <person name="Hendrickson E.L."/>
            <person name="Wrighton K."/>
            <person name="Shi W."/>
            <person name="He X."/>
        </authorList>
    </citation>
    <scope>NUCLEOTIDE SEQUENCE [LARGE SCALE GENOMIC DNA]</scope>
    <source>
        <strain evidence="9 10">TM7_KMM_G3_1_HOT_351</strain>
    </source>
</reference>
<evidence type="ECO:0000256" key="5">
    <source>
        <dbReference type="ARBA" id="ARBA00023163"/>
    </source>
</evidence>
<keyword evidence="3 6" id="KW-0805">Transcription regulation</keyword>
<dbReference type="Gene3D" id="3.30.70.980">
    <property type="match status" value="2"/>
</dbReference>